<keyword evidence="3" id="KW-0804">Transcription</keyword>
<dbReference type="Pfam" id="PF00440">
    <property type="entry name" value="TetR_N"/>
    <property type="match status" value="1"/>
</dbReference>
<keyword evidence="2 4" id="KW-0238">DNA-binding</keyword>
<organism evidence="6 7">
    <name type="scientific">Pseudonocardia xinjiangensis</name>
    <dbReference type="NCBI Taxonomy" id="75289"/>
    <lineage>
        <taxon>Bacteria</taxon>
        <taxon>Bacillati</taxon>
        <taxon>Actinomycetota</taxon>
        <taxon>Actinomycetes</taxon>
        <taxon>Pseudonocardiales</taxon>
        <taxon>Pseudonocardiaceae</taxon>
        <taxon>Pseudonocardia</taxon>
    </lineage>
</organism>
<name>A0ABX1RHD0_9PSEU</name>
<dbReference type="Gene3D" id="1.10.357.10">
    <property type="entry name" value="Tetracycline Repressor, domain 2"/>
    <property type="match status" value="1"/>
</dbReference>
<dbReference type="PROSITE" id="PS01081">
    <property type="entry name" value="HTH_TETR_1"/>
    <property type="match status" value="1"/>
</dbReference>
<dbReference type="SUPFAM" id="SSF46689">
    <property type="entry name" value="Homeodomain-like"/>
    <property type="match status" value="1"/>
</dbReference>
<feature type="domain" description="HTH tetR-type" evidence="5">
    <location>
        <begin position="12"/>
        <end position="72"/>
    </location>
</feature>
<dbReference type="InterPro" id="IPR050109">
    <property type="entry name" value="HTH-type_TetR-like_transc_reg"/>
</dbReference>
<dbReference type="InterPro" id="IPR023772">
    <property type="entry name" value="DNA-bd_HTH_TetR-type_CS"/>
</dbReference>
<accession>A0ABX1RHD0</accession>
<dbReference type="PANTHER" id="PTHR30055:SF234">
    <property type="entry name" value="HTH-TYPE TRANSCRIPTIONAL REGULATOR BETI"/>
    <property type="match status" value="1"/>
</dbReference>
<dbReference type="RefSeq" id="WP_169397084.1">
    <property type="nucleotide sequence ID" value="NZ_BAAAJH010000008.1"/>
</dbReference>
<dbReference type="EMBL" id="JAAXKY010000057">
    <property type="protein sequence ID" value="NMH79019.1"/>
    <property type="molecule type" value="Genomic_DNA"/>
</dbReference>
<evidence type="ECO:0000313" key="6">
    <source>
        <dbReference type="EMBL" id="NMH79019.1"/>
    </source>
</evidence>
<protein>
    <submittedName>
        <fullName evidence="6">TetR family transcriptional regulator</fullName>
    </submittedName>
</protein>
<evidence type="ECO:0000256" key="1">
    <source>
        <dbReference type="ARBA" id="ARBA00023015"/>
    </source>
</evidence>
<dbReference type="Proteomes" id="UP001296706">
    <property type="component" value="Unassembled WGS sequence"/>
</dbReference>
<keyword evidence="1" id="KW-0805">Transcription regulation</keyword>
<gene>
    <name evidence="6" type="ORF">HF577_18240</name>
</gene>
<dbReference type="InterPro" id="IPR009057">
    <property type="entry name" value="Homeodomain-like_sf"/>
</dbReference>
<dbReference type="InterPro" id="IPR001647">
    <property type="entry name" value="HTH_TetR"/>
</dbReference>
<dbReference type="Gene3D" id="1.10.10.60">
    <property type="entry name" value="Homeodomain-like"/>
    <property type="match status" value="1"/>
</dbReference>
<dbReference type="PANTHER" id="PTHR30055">
    <property type="entry name" value="HTH-TYPE TRANSCRIPTIONAL REGULATOR RUTR"/>
    <property type="match status" value="1"/>
</dbReference>
<evidence type="ECO:0000313" key="7">
    <source>
        <dbReference type="Proteomes" id="UP001296706"/>
    </source>
</evidence>
<keyword evidence="7" id="KW-1185">Reference proteome</keyword>
<reference evidence="6 7" key="1">
    <citation type="submission" date="2020-04" db="EMBL/GenBank/DDBJ databases">
        <authorList>
            <person name="Klaysubun C."/>
            <person name="Duangmal K."/>
            <person name="Lipun K."/>
        </authorList>
    </citation>
    <scope>NUCLEOTIDE SEQUENCE [LARGE SCALE GENOMIC DNA]</scope>
    <source>
        <strain evidence="6 7">JCM 11839</strain>
    </source>
</reference>
<evidence type="ECO:0000256" key="3">
    <source>
        <dbReference type="ARBA" id="ARBA00023163"/>
    </source>
</evidence>
<dbReference type="PROSITE" id="PS50977">
    <property type="entry name" value="HTH_TETR_2"/>
    <property type="match status" value="1"/>
</dbReference>
<evidence type="ECO:0000256" key="2">
    <source>
        <dbReference type="ARBA" id="ARBA00023125"/>
    </source>
</evidence>
<comment type="caution">
    <text evidence="6">The sequence shown here is derived from an EMBL/GenBank/DDBJ whole genome shotgun (WGS) entry which is preliminary data.</text>
</comment>
<feature type="DNA-binding region" description="H-T-H motif" evidence="4">
    <location>
        <begin position="35"/>
        <end position="54"/>
    </location>
</feature>
<dbReference type="PRINTS" id="PR00455">
    <property type="entry name" value="HTHTETR"/>
</dbReference>
<evidence type="ECO:0000259" key="5">
    <source>
        <dbReference type="PROSITE" id="PS50977"/>
    </source>
</evidence>
<proteinExistence type="predicted"/>
<evidence type="ECO:0000256" key="4">
    <source>
        <dbReference type="PROSITE-ProRule" id="PRU00335"/>
    </source>
</evidence>
<sequence length="212" mass="22899">MSGPGLRQRKRERTRETISDTAIGLFLVHGFDSVTVAQIAAAAEVSKPTLFRYFPTKEDLLIHRFADHQGEAARVVQARRSGEAPLDALHRHYRERLAQHDPITGLCDDAEVLAFHGLVFTTPTVAARLAEFSAADVDALAAALRDGVGTTADDLRPRLVAAQVITAQHVLARENWAKLAGGRTADEVHPQATADADMAFTALRQGVGSLGF</sequence>